<dbReference type="GO" id="GO:0019239">
    <property type="term" value="F:deaminase activity"/>
    <property type="evidence" value="ECO:0007669"/>
    <property type="project" value="TreeGrafter"/>
</dbReference>
<dbReference type="Pfam" id="PF01042">
    <property type="entry name" value="Ribonuc_L-PSP"/>
    <property type="match status" value="1"/>
</dbReference>
<evidence type="ECO:0000313" key="2">
    <source>
        <dbReference type="EMBL" id="NML26130.1"/>
    </source>
</evidence>
<dbReference type="SUPFAM" id="SSF55298">
    <property type="entry name" value="YjgF-like"/>
    <property type="match status" value="1"/>
</dbReference>
<dbReference type="EMBL" id="JABBGA010000006">
    <property type="protein sequence ID" value="NML26130.1"/>
    <property type="molecule type" value="Genomic_DNA"/>
</dbReference>
<keyword evidence="3" id="KW-1185">Reference proteome</keyword>
<comment type="similarity">
    <text evidence="1">Belongs to the RutC family.</text>
</comment>
<reference evidence="2 3" key="1">
    <citation type="submission" date="2020-04" db="EMBL/GenBank/DDBJ databases">
        <title>Zoogloea sp. G-4-1-14 isolated from soil.</title>
        <authorList>
            <person name="Dahal R.H."/>
        </authorList>
    </citation>
    <scope>NUCLEOTIDE SEQUENCE [LARGE SCALE GENOMIC DNA]</scope>
    <source>
        <strain evidence="2 3">G-4-1-14</strain>
    </source>
</reference>
<evidence type="ECO:0000256" key="1">
    <source>
        <dbReference type="ARBA" id="ARBA00010552"/>
    </source>
</evidence>
<dbReference type="InterPro" id="IPR035959">
    <property type="entry name" value="RutC-like_sf"/>
</dbReference>
<dbReference type="PANTHER" id="PTHR11803">
    <property type="entry name" value="2-IMINOBUTANOATE/2-IMINOPROPANOATE DEAMINASE RIDA"/>
    <property type="match status" value="1"/>
</dbReference>
<dbReference type="Gene3D" id="3.30.1330.40">
    <property type="entry name" value="RutC-like"/>
    <property type="match status" value="1"/>
</dbReference>
<dbReference type="AlphaFoldDB" id="A0A848G4N4"/>
<proteinExistence type="inferred from homology"/>
<evidence type="ECO:0000313" key="3">
    <source>
        <dbReference type="Proteomes" id="UP000580043"/>
    </source>
</evidence>
<accession>A0A848G4N4</accession>
<dbReference type="CDD" id="cd00448">
    <property type="entry name" value="YjgF_YER057c_UK114_family"/>
    <property type="match status" value="1"/>
</dbReference>
<dbReference type="GO" id="GO:0005829">
    <property type="term" value="C:cytosol"/>
    <property type="evidence" value="ECO:0007669"/>
    <property type="project" value="TreeGrafter"/>
</dbReference>
<dbReference type="PANTHER" id="PTHR11803:SF58">
    <property type="entry name" value="PROTEIN HMF1-RELATED"/>
    <property type="match status" value="1"/>
</dbReference>
<dbReference type="InterPro" id="IPR006175">
    <property type="entry name" value="YjgF/YER057c/UK114"/>
</dbReference>
<name>A0A848G4N4_9RHOO</name>
<organism evidence="2 3">
    <name type="scientific">Zoogloea dura</name>
    <dbReference type="NCBI Taxonomy" id="2728840"/>
    <lineage>
        <taxon>Bacteria</taxon>
        <taxon>Pseudomonadati</taxon>
        <taxon>Pseudomonadota</taxon>
        <taxon>Betaproteobacteria</taxon>
        <taxon>Rhodocyclales</taxon>
        <taxon>Zoogloeaceae</taxon>
        <taxon>Zoogloea</taxon>
    </lineage>
</organism>
<gene>
    <name evidence="2" type="ORF">HHL15_10285</name>
</gene>
<dbReference type="RefSeq" id="WP_169145666.1">
    <property type="nucleotide sequence ID" value="NZ_JABBGA010000006.1"/>
</dbReference>
<dbReference type="Proteomes" id="UP000580043">
    <property type="component" value="Unassembled WGS sequence"/>
</dbReference>
<comment type="caution">
    <text evidence="2">The sequence shown here is derived from an EMBL/GenBank/DDBJ whole genome shotgun (WGS) entry which is preliminary data.</text>
</comment>
<sequence length="132" mass="14401">MERHAINPDQLFKGQAFSQTFSISGMERLIFVSGQVDCDKDGKVRHPDDLEAQLAGTLDNLAIALAAQGATMKNLVSVNIYVTDLRPENTARIREIRSAYFDAEKPPAVSLLGIERLAFAGLRVEIEATAAV</sequence>
<protein>
    <submittedName>
        <fullName evidence="2">RidA family protein</fullName>
    </submittedName>
</protein>